<proteinExistence type="predicted"/>
<organism evidence="2 3">
    <name type="scientific">Vallitalea longa</name>
    <dbReference type="NCBI Taxonomy" id="2936439"/>
    <lineage>
        <taxon>Bacteria</taxon>
        <taxon>Bacillati</taxon>
        <taxon>Bacillota</taxon>
        <taxon>Clostridia</taxon>
        <taxon>Lachnospirales</taxon>
        <taxon>Vallitaleaceae</taxon>
        <taxon>Vallitalea</taxon>
    </lineage>
</organism>
<comment type="caution">
    <text evidence="2">The sequence shown here is derived from an EMBL/GenBank/DDBJ whole genome shotgun (WGS) entry which is preliminary data.</text>
</comment>
<keyword evidence="1" id="KW-0472">Membrane</keyword>
<reference evidence="2" key="1">
    <citation type="submission" date="2022-06" db="EMBL/GenBank/DDBJ databases">
        <title>Vallitalea longa sp. nov., an anaerobic bacterium isolated from marine sediment.</title>
        <authorList>
            <person name="Hirano S."/>
            <person name="Terahara T."/>
            <person name="Mori K."/>
            <person name="Hamada M."/>
            <person name="Matsumoto R."/>
            <person name="Kobayashi T."/>
        </authorList>
    </citation>
    <scope>NUCLEOTIDE SEQUENCE</scope>
    <source>
        <strain evidence="2">SH18-1</strain>
    </source>
</reference>
<gene>
    <name evidence="2" type="ORF">SH1V18_29780</name>
</gene>
<dbReference type="EMBL" id="BRLB01000010">
    <property type="protein sequence ID" value="GKX30498.1"/>
    <property type="molecule type" value="Genomic_DNA"/>
</dbReference>
<dbReference type="Proteomes" id="UP001144256">
    <property type="component" value="Unassembled WGS sequence"/>
</dbReference>
<dbReference type="RefSeq" id="WP_281816734.1">
    <property type="nucleotide sequence ID" value="NZ_BRLB01000010.1"/>
</dbReference>
<dbReference type="AlphaFoldDB" id="A0A9W6DGI6"/>
<evidence type="ECO:0000313" key="2">
    <source>
        <dbReference type="EMBL" id="GKX30498.1"/>
    </source>
</evidence>
<feature type="transmembrane region" description="Helical" evidence="1">
    <location>
        <begin position="6"/>
        <end position="28"/>
    </location>
</feature>
<keyword evidence="3" id="KW-1185">Reference proteome</keyword>
<name>A0A9W6DGI6_9FIRM</name>
<protein>
    <submittedName>
        <fullName evidence="2">Uncharacterized protein</fullName>
    </submittedName>
</protein>
<keyword evidence="1" id="KW-1133">Transmembrane helix</keyword>
<accession>A0A9W6DGI6</accession>
<keyword evidence="1" id="KW-0812">Transmembrane</keyword>
<sequence length="228" mass="26995">MGKNKTVIKIILLILLFILFISIIVFIINHNKKIKYINNIDKQVKELFRPVIENTSFKINDDSFLLTFNDAKFSRMKELYSTRLENDVIVEFSIYKNEVSRNNFITKGTYIPRVKRDSFDSPLYIVNSKRYNNIVSLLDNFYSTYYRTLNYERYGSLIDQPEYTEYESSSKYDYSDVIYDDKGNLIQSNTVFLQSNYINNSSETIFYTEFEMVADGDKIEIPIIVKNK</sequence>
<evidence type="ECO:0000313" key="3">
    <source>
        <dbReference type="Proteomes" id="UP001144256"/>
    </source>
</evidence>
<evidence type="ECO:0000256" key="1">
    <source>
        <dbReference type="SAM" id="Phobius"/>
    </source>
</evidence>